<protein>
    <submittedName>
        <fullName evidence="3">Chromobox protein homolog 1a isoform X1</fullName>
    </submittedName>
</protein>
<feature type="compositionally biased region" description="Basic and acidic residues" evidence="1">
    <location>
        <begin position="15"/>
        <end position="26"/>
    </location>
</feature>
<keyword evidence="4" id="KW-1185">Reference proteome</keyword>
<sequence>MPKDSRAARKRMRDTKRLVRASESDESRIARLASNAVRNAHRRAEETPERRAERLASNATYIAKRRAEERWERDLQHYTRMQEEQYLAQLAERQARNTMRHHQVHCAQLEHDNTDLFQEEFQGNYIS</sequence>
<dbReference type="AlphaFoldDB" id="A0AAV1Q0G5"/>
<evidence type="ECO:0000256" key="1">
    <source>
        <dbReference type="SAM" id="MobiDB-lite"/>
    </source>
</evidence>
<dbReference type="InterPro" id="IPR048998">
    <property type="entry name" value="STPR"/>
</dbReference>
<accession>A0AAV1Q0G5</accession>
<reference evidence="3 4" key="1">
    <citation type="submission" date="2024-01" db="EMBL/GenBank/DDBJ databases">
        <authorList>
            <person name="Alioto T."/>
            <person name="Alioto T."/>
            <person name="Gomez Garrido J."/>
        </authorList>
    </citation>
    <scope>NUCLEOTIDE SEQUENCE [LARGE SCALE GENOMIC DNA]</scope>
</reference>
<comment type="caution">
    <text evidence="3">The sequence shown here is derived from an EMBL/GenBank/DDBJ whole genome shotgun (WGS) entry which is preliminary data.</text>
</comment>
<evidence type="ECO:0000313" key="3">
    <source>
        <dbReference type="EMBL" id="CAK6976579.1"/>
    </source>
</evidence>
<organism evidence="3 4">
    <name type="scientific">Scomber scombrus</name>
    <name type="common">Atlantic mackerel</name>
    <name type="synonym">Scomber vernalis</name>
    <dbReference type="NCBI Taxonomy" id="13677"/>
    <lineage>
        <taxon>Eukaryota</taxon>
        <taxon>Metazoa</taxon>
        <taxon>Chordata</taxon>
        <taxon>Craniata</taxon>
        <taxon>Vertebrata</taxon>
        <taxon>Euteleostomi</taxon>
        <taxon>Actinopterygii</taxon>
        <taxon>Neopterygii</taxon>
        <taxon>Teleostei</taxon>
        <taxon>Neoteleostei</taxon>
        <taxon>Acanthomorphata</taxon>
        <taxon>Pelagiaria</taxon>
        <taxon>Scombriformes</taxon>
        <taxon>Scombridae</taxon>
        <taxon>Scomber</taxon>
    </lineage>
</organism>
<feature type="domain" description="STPR" evidence="2">
    <location>
        <begin position="4"/>
        <end position="54"/>
    </location>
</feature>
<gene>
    <name evidence="3" type="ORF">FSCOSCO3_A021168</name>
</gene>
<proteinExistence type="predicted"/>
<evidence type="ECO:0000259" key="2">
    <source>
        <dbReference type="Pfam" id="PF21107"/>
    </source>
</evidence>
<feature type="region of interest" description="Disordered" evidence="1">
    <location>
        <begin position="1"/>
        <end position="26"/>
    </location>
</feature>
<name>A0AAV1Q0G5_SCOSC</name>
<dbReference type="EMBL" id="CAWUFR010000355">
    <property type="protein sequence ID" value="CAK6976579.1"/>
    <property type="molecule type" value="Genomic_DNA"/>
</dbReference>
<dbReference type="Pfam" id="PF21107">
    <property type="entry name" value="STPRs"/>
    <property type="match status" value="1"/>
</dbReference>
<dbReference type="Proteomes" id="UP001314229">
    <property type="component" value="Unassembled WGS sequence"/>
</dbReference>
<evidence type="ECO:0000313" key="4">
    <source>
        <dbReference type="Proteomes" id="UP001314229"/>
    </source>
</evidence>